<dbReference type="AlphaFoldDB" id="A0A1X7ITC7"/>
<proteinExistence type="predicted"/>
<sequence length="41" mass="4921">MILESARDLFFLTFFVSKAEEVFFFTNFVADENRSFETNLF</sequence>
<evidence type="ECO:0000313" key="2">
    <source>
        <dbReference type="Proteomes" id="UP000193804"/>
    </source>
</evidence>
<dbReference type="EMBL" id="FXAW01000001">
    <property type="protein sequence ID" value="SMG18182.1"/>
    <property type="molecule type" value="Genomic_DNA"/>
</dbReference>
<evidence type="ECO:0000313" key="1">
    <source>
        <dbReference type="EMBL" id="SMG18182.1"/>
    </source>
</evidence>
<gene>
    <name evidence="1" type="ORF">SAMN05661096_01032</name>
</gene>
<reference evidence="2" key="1">
    <citation type="submission" date="2017-04" db="EMBL/GenBank/DDBJ databases">
        <authorList>
            <person name="Varghese N."/>
            <person name="Submissions S."/>
        </authorList>
    </citation>
    <scope>NUCLEOTIDE SEQUENCE [LARGE SCALE GENOMIC DNA]</scope>
    <source>
        <strain evidence="2">DSM 4125</strain>
    </source>
</reference>
<keyword evidence="2" id="KW-1185">Reference proteome</keyword>
<accession>A0A1X7ITC7</accession>
<protein>
    <submittedName>
        <fullName evidence="1">Uncharacterized protein</fullName>
    </submittedName>
</protein>
<name>A0A1X7ITC7_9BACT</name>
<dbReference type="Proteomes" id="UP000193804">
    <property type="component" value="Unassembled WGS sequence"/>
</dbReference>
<organism evidence="1 2">
    <name type="scientific">Marivirga sericea</name>
    <dbReference type="NCBI Taxonomy" id="1028"/>
    <lineage>
        <taxon>Bacteria</taxon>
        <taxon>Pseudomonadati</taxon>
        <taxon>Bacteroidota</taxon>
        <taxon>Cytophagia</taxon>
        <taxon>Cytophagales</taxon>
        <taxon>Marivirgaceae</taxon>
        <taxon>Marivirga</taxon>
    </lineage>
</organism>